<evidence type="ECO:0000313" key="2">
    <source>
        <dbReference type="EMBL" id="KPL74121.1"/>
    </source>
</evidence>
<sequence length="147" mass="15656">MSLDNSPKLDQFKNGLPTQLPDVTARRRRQRLALTGLVVCLLALAGFQFLRSDPASHLAGVGKITGSLVDEQSGLPVTGEVFISGSDQIIQTDASGRFELFGVPSGPQSLVVVYRNTGRAYPIEVPRGSTLDVGSLSAPTLARSYLD</sequence>
<dbReference type="RefSeq" id="WP_075063659.1">
    <property type="nucleotide sequence ID" value="NZ_LGCL01000033.1"/>
</dbReference>
<dbReference type="SUPFAM" id="SSF49464">
    <property type="entry name" value="Carboxypeptidase regulatory domain-like"/>
    <property type="match status" value="1"/>
</dbReference>
<keyword evidence="1" id="KW-0472">Membrane</keyword>
<reference evidence="2 3" key="1">
    <citation type="submission" date="2015-07" db="EMBL/GenBank/DDBJ databases">
        <title>Genome sequence of Ornatilinea apprima DSM 23815.</title>
        <authorList>
            <person name="Hemp J."/>
            <person name="Ward L.M."/>
            <person name="Pace L.A."/>
            <person name="Fischer W.W."/>
        </authorList>
    </citation>
    <scope>NUCLEOTIDE SEQUENCE [LARGE SCALE GENOMIC DNA]</scope>
    <source>
        <strain evidence="2 3">P3M-1</strain>
    </source>
</reference>
<evidence type="ECO:0000256" key="1">
    <source>
        <dbReference type="SAM" id="Phobius"/>
    </source>
</evidence>
<organism evidence="2 3">
    <name type="scientific">Ornatilinea apprima</name>
    <dbReference type="NCBI Taxonomy" id="1134406"/>
    <lineage>
        <taxon>Bacteria</taxon>
        <taxon>Bacillati</taxon>
        <taxon>Chloroflexota</taxon>
        <taxon>Anaerolineae</taxon>
        <taxon>Anaerolineales</taxon>
        <taxon>Anaerolineaceae</taxon>
        <taxon>Ornatilinea</taxon>
    </lineage>
</organism>
<keyword evidence="1" id="KW-1133">Transmembrane helix</keyword>
<feature type="transmembrane region" description="Helical" evidence="1">
    <location>
        <begin position="32"/>
        <end position="50"/>
    </location>
</feature>
<keyword evidence="1" id="KW-0812">Transmembrane</keyword>
<accession>A0A0P6XGV6</accession>
<name>A0A0P6XGV6_9CHLR</name>
<dbReference type="EMBL" id="LGCL01000033">
    <property type="protein sequence ID" value="KPL74121.1"/>
    <property type="molecule type" value="Genomic_DNA"/>
</dbReference>
<evidence type="ECO:0000313" key="3">
    <source>
        <dbReference type="Proteomes" id="UP000050417"/>
    </source>
</evidence>
<dbReference type="Proteomes" id="UP000050417">
    <property type="component" value="Unassembled WGS sequence"/>
</dbReference>
<dbReference type="AlphaFoldDB" id="A0A0P6XGV6"/>
<dbReference type="InterPro" id="IPR008969">
    <property type="entry name" value="CarboxyPept-like_regulatory"/>
</dbReference>
<protein>
    <recommendedName>
        <fullName evidence="4">Carboxypeptidase regulatory-like domain-containing protein</fullName>
    </recommendedName>
</protein>
<proteinExistence type="predicted"/>
<evidence type="ECO:0008006" key="4">
    <source>
        <dbReference type="Google" id="ProtNLM"/>
    </source>
</evidence>
<comment type="caution">
    <text evidence="2">The sequence shown here is derived from an EMBL/GenBank/DDBJ whole genome shotgun (WGS) entry which is preliminary data.</text>
</comment>
<dbReference type="OrthoDB" id="165775at2"/>
<gene>
    <name evidence="2" type="ORF">ADN00_14050</name>
</gene>
<dbReference type="STRING" id="1134406.ADN00_14050"/>
<keyword evidence="3" id="KW-1185">Reference proteome</keyword>